<sequence length="121" mass="12660">MWQSLESLMLWAHAPRPLRRGGGTPPRGAVDGPGRPLPSTTPRTAAEFRKLELLPILPSVLTAFSAAGGTVVLPAPPQRPSEAHGATALRGRGSEPHGGCGRPWPGAPRAAAIYGTRLCCR</sequence>
<reference evidence="2" key="1">
    <citation type="submission" date="2022-03" db="EMBL/GenBank/DDBJ databases">
        <title>Complete genome sequence of Caldinitratiruptor microaerophilus.</title>
        <authorList>
            <person name="Mukaiyama R."/>
            <person name="Nishiyama T."/>
            <person name="Ueda K."/>
        </authorList>
    </citation>
    <scope>NUCLEOTIDE SEQUENCE</scope>
    <source>
        <strain evidence="2">JCM 16183</strain>
    </source>
</reference>
<evidence type="ECO:0000256" key="1">
    <source>
        <dbReference type="SAM" id="MobiDB-lite"/>
    </source>
</evidence>
<accession>A0AA35G8Y0</accession>
<dbReference type="EMBL" id="AP025628">
    <property type="protein sequence ID" value="BDG61536.1"/>
    <property type="molecule type" value="Genomic_DNA"/>
</dbReference>
<feature type="region of interest" description="Disordered" evidence="1">
    <location>
        <begin position="16"/>
        <end position="42"/>
    </location>
</feature>
<evidence type="ECO:0000313" key="3">
    <source>
        <dbReference type="Proteomes" id="UP001163687"/>
    </source>
</evidence>
<dbReference type="KEGG" id="cmic:caldi_26260"/>
<name>A0AA35G8Y0_9FIRM</name>
<proteinExistence type="predicted"/>
<dbReference type="AlphaFoldDB" id="A0AA35G8Y0"/>
<protein>
    <submittedName>
        <fullName evidence="2">Uncharacterized protein</fullName>
    </submittedName>
</protein>
<gene>
    <name evidence="2" type="ORF">caldi_26260</name>
</gene>
<evidence type="ECO:0000313" key="2">
    <source>
        <dbReference type="EMBL" id="BDG61536.1"/>
    </source>
</evidence>
<organism evidence="2 3">
    <name type="scientific">Caldinitratiruptor microaerophilus</name>
    <dbReference type="NCBI Taxonomy" id="671077"/>
    <lineage>
        <taxon>Bacteria</taxon>
        <taxon>Bacillati</taxon>
        <taxon>Bacillota</taxon>
        <taxon>Clostridia</taxon>
        <taxon>Eubacteriales</taxon>
        <taxon>Symbiobacteriaceae</taxon>
        <taxon>Caldinitratiruptor</taxon>
    </lineage>
</organism>
<dbReference type="Proteomes" id="UP001163687">
    <property type="component" value="Chromosome"/>
</dbReference>
<feature type="region of interest" description="Disordered" evidence="1">
    <location>
        <begin position="75"/>
        <end position="106"/>
    </location>
</feature>
<keyword evidence="3" id="KW-1185">Reference proteome</keyword>